<proteinExistence type="predicted"/>
<feature type="region of interest" description="Disordered" evidence="1">
    <location>
        <begin position="510"/>
        <end position="561"/>
    </location>
</feature>
<feature type="compositionally biased region" description="Polar residues" evidence="1">
    <location>
        <begin position="463"/>
        <end position="472"/>
    </location>
</feature>
<feature type="region of interest" description="Disordered" evidence="1">
    <location>
        <begin position="374"/>
        <end position="497"/>
    </location>
</feature>
<feature type="compositionally biased region" description="Polar residues" evidence="1">
    <location>
        <begin position="126"/>
        <end position="135"/>
    </location>
</feature>
<organism evidence="2 3">
    <name type="scientific">Fusarium solani</name>
    <name type="common">Filamentous fungus</name>
    <dbReference type="NCBI Taxonomy" id="169388"/>
    <lineage>
        <taxon>Eukaryota</taxon>
        <taxon>Fungi</taxon>
        <taxon>Dikarya</taxon>
        <taxon>Ascomycota</taxon>
        <taxon>Pezizomycotina</taxon>
        <taxon>Sordariomycetes</taxon>
        <taxon>Hypocreomycetidae</taxon>
        <taxon>Hypocreales</taxon>
        <taxon>Nectriaceae</taxon>
        <taxon>Fusarium</taxon>
        <taxon>Fusarium solani species complex</taxon>
    </lineage>
</organism>
<comment type="caution">
    <text evidence="2">The sequence shown here is derived from an EMBL/GenBank/DDBJ whole genome shotgun (WGS) entry which is preliminary data.</text>
</comment>
<accession>A0A9P9HWV7</accession>
<evidence type="ECO:0000313" key="3">
    <source>
        <dbReference type="Proteomes" id="UP000736672"/>
    </source>
</evidence>
<protein>
    <submittedName>
        <fullName evidence="2">Uncharacterized protein</fullName>
    </submittedName>
</protein>
<feature type="compositionally biased region" description="Basic and acidic residues" evidence="1">
    <location>
        <begin position="399"/>
        <end position="411"/>
    </location>
</feature>
<feature type="compositionally biased region" description="Basic and acidic residues" evidence="1">
    <location>
        <begin position="478"/>
        <end position="497"/>
    </location>
</feature>
<dbReference type="AlphaFoldDB" id="A0A9P9HWV7"/>
<evidence type="ECO:0000256" key="1">
    <source>
        <dbReference type="SAM" id="MobiDB-lite"/>
    </source>
</evidence>
<keyword evidence="3" id="KW-1185">Reference proteome</keyword>
<reference evidence="2" key="1">
    <citation type="journal article" date="2021" name="Nat. Commun.">
        <title>Genetic determinants of endophytism in the Arabidopsis root mycobiome.</title>
        <authorList>
            <person name="Mesny F."/>
            <person name="Miyauchi S."/>
            <person name="Thiergart T."/>
            <person name="Pickel B."/>
            <person name="Atanasova L."/>
            <person name="Karlsson M."/>
            <person name="Huettel B."/>
            <person name="Barry K.W."/>
            <person name="Haridas S."/>
            <person name="Chen C."/>
            <person name="Bauer D."/>
            <person name="Andreopoulos W."/>
            <person name="Pangilinan J."/>
            <person name="LaButti K."/>
            <person name="Riley R."/>
            <person name="Lipzen A."/>
            <person name="Clum A."/>
            <person name="Drula E."/>
            <person name="Henrissat B."/>
            <person name="Kohler A."/>
            <person name="Grigoriev I.V."/>
            <person name="Martin F.M."/>
            <person name="Hacquard S."/>
        </authorList>
    </citation>
    <scope>NUCLEOTIDE SEQUENCE</scope>
    <source>
        <strain evidence="2">FSSC 5 MPI-SDFR-AT-0091</strain>
    </source>
</reference>
<evidence type="ECO:0000313" key="2">
    <source>
        <dbReference type="EMBL" id="KAH7264412.1"/>
    </source>
</evidence>
<dbReference type="EMBL" id="JAGTJS010000007">
    <property type="protein sequence ID" value="KAH7264412.1"/>
    <property type="molecule type" value="Genomic_DNA"/>
</dbReference>
<feature type="compositionally biased region" description="Polar residues" evidence="1">
    <location>
        <begin position="57"/>
        <end position="92"/>
    </location>
</feature>
<dbReference type="OrthoDB" id="5099719at2759"/>
<gene>
    <name evidence="2" type="ORF">B0J15DRAFT_524543</name>
</gene>
<feature type="compositionally biased region" description="Basic and acidic residues" evidence="1">
    <location>
        <begin position="151"/>
        <end position="172"/>
    </location>
</feature>
<feature type="compositionally biased region" description="Polar residues" evidence="1">
    <location>
        <begin position="439"/>
        <end position="456"/>
    </location>
</feature>
<sequence length="561" mass="63818">MGCTCSKQPNRAGPQVADEERRPSVMMKLFSRKKTMAVEANLEPAVSQAEFFNQMVNVGESETGTSPTPSDLEEVQSTHTGEITPVPSSENTPVDPRIRFVTERPTLGSPIPPSELPSIGEERGQPRSQHSQSTPERGEPRPEEIQPSPRQGEHRSEERRPPREQAKPDNRSPKLRFPAVMSDSCAFCGKLYIKVPPDTEAEDFGEGMEVKAYLPCGHAFGHRCLNRYMQALKHEGTQPGETQPRRCCPWGDCIPLRHRCGHTCIPQRTLATPFSPIRINTVKNSPVLREFCEFCLSDEGYSICQRIGKYRKRRLRHLERSVSSSFLKRPFHKASMKYFQKRQRKEEENLDKAFLAHEHSRARDFYNQWLLESRRSQEHRTRTSSRNSQTQGGGTKKQPRQDDQPCDDRPQEVQSRGTQEQDSQAQDSQIPDHPRRTGVVSNNLPGDSQPGHNQTGLLKESEQSTPRRSSPTLPDLEALEKSARERRTLEEMGSVKEPEDVVRRIKFKKRDKGKVKEKMVEDLDEVGEAEQTSKGDKSKGGEKAVDYDEPMPRRSKRATSF</sequence>
<feature type="region of interest" description="Disordered" evidence="1">
    <location>
        <begin position="1"/>
        <end position="22"/>
    </location>
</feature>
<name>A0A9P9HWV7_FUSSL</name>
<dbReference type="Proteomes" id="UP000736672">
    <property type="component" value="Unassembled WGS sequence"/>
</dbReference>
<feature type="compositionally biased region" description="Basic and acidic residues" evidence="1">
    <location>
        <begin position="531"/>
        <end position="552"/>
    </location>
</feature>
<feature type="region of interest" description="Disordered" evidence="1">
    <location>
        <begin position="57"/>
        <end position="176"/>
    </location>
</feature>
<feature type="compositionally biased region" description="Polar residues" evidence="1">
    <location>
        <begin position="412"/>
        <end position="429"/>
    </location>
</feature>